<dbReference type="InterPro" id="IPR013216">
    <property type="entry name" value="Methyltransf_11"/>
</dbReference>
<evidence type="ECO:0000259" key="1">
    <source>
        <dbReference type="Pfam" id="PF08241"/>
    </source>
</evidence>
<proteinExistence type="predicted"/>
<organism evidence="2 3">
    <name type="scientific">Streptomyces yokosukanensis</name>
    <dbReference type="NCBI Taxonomy" id="67386"/>
    <lineage>
        <taxon>Bacteria</taxon>
        <taxon>Bacillati</taxon>
        <taxon>Actinomycetota</taxon>
        <taxon>Actinomycetes</taxon>
        <taxon>Kitasatosporales</taxon>
        <taxon>Streptomycetaceae</taxon>
        <taxon>Streptomyces</taxon>
    </lineage>
</organism>
<protein>
    <recommendedName>
        <fullName evidence="1">Methyltransferase type 11 domain-containing protein</fullName>
    </recommendedName>
</protein>
<dbReference type="Proteomes" id="UP000053127">
    <property type="component" value="Unassembled WGS sequence"/>
</dbReference>
<dbReference type="RefSeq" id="WP_067133538.1">
    <property type="nucleotide sequence ID" value="NZ_KQ948223.1"/>
</dbReference>
<accession>A0A101NWE4</accession>
<reference evidence="2 3" key="1">
    <citation type="submission" date="2015-10" db="EMBL/GenBank/DDBJ databases">
        <title>Draft genome sequence of Streptomyces yokosukanensis DSM 40224, type strain for the species Streptomyces yokosukanensis.</title>
        <authorList>
            <person name="Ruckert C."/>
            <person name="Winkler A."/>
            <person name="Kalinowski J."/>
            <person name="Kampfer P."/>
            <person name="Glaeser S."/>
        </authorList>
    </citation>
    <scope>NUCLEOTIDE SEQUENCE [LARGE SCALE GENOMIC DNA]</scope>
    <source>
        <strain evidence="2 3">DSM 40224</strain>
    </source>
</reference>
<dbReference type="Gene3D" id="3.40.50.150">
    <property type="entry name" value="Vaccinia Virus protein VP39"/>
    <property type="match status" value="1"/>
</dbReference>
<dbReference type="GO" id="GO:0008757">
    <property type="term" value="F:S-adenosylmethionine-dependent methyltransferase activity"/>
    <property type="evidence" value="ECO:0007669"/>
    <property type="project" value="InterPro"/>
</dbReference>
<dbReference type="AlphaFoldDB" id="A0A101NWE4"/>
<evidence type="ECO:0000313" key="2">
    <source>
        <dbReference type="EMBL" id="KUN00483.1"/>
    </source>
</evidence>
<dbReference type="SUPFAM" id="SSF53335">
    <property type="entry name" value="S-adenosyl-L-methionine-dependent methyltransferases"/>
    <property type="match status" value="1"/>
</dbReference>
<dbReference type="GO" id="GO:0017000">
    <property type="term" value="P:antibiotic biosynthetic process"/>
    <property type="evidence" value="ECO:0007669"/>
    <property type="project" value="UniProtKB-ARBA"/>
</dbReference>
<gene>
    <name evidence="2" type="ORF">AQI95_34890</name>
</gene>
<evidence type="ECO:0000313" key="3">
    <source>
        <dbReference type="Proteomes" id="UP000053127"/>
    </source>
</evidence>
<sequence>MTDTNTWVAEEYVKVNSPHVKTALAALSLAGDALERGGTFAEIGCGAGEIARTVAERGFEVWASDASPSMVDATRQLCAGLPVHTEVRTVEELDLPEGRFDVVHSSWVLHWVAEAHEPLRRMARALRPGGHLVLQWTGAQPRSEGTGLFGILRALADSPKWNDLFAAVPPAMRDYPADDVADLLKDAGLELTHYEPELPHPFSRKKGTALTPEELAEMRLRFRRTWFASQAEVLGDRVDEFLDEALGTLVEAGKTDPHHARIVARRPV</sequence>
<feature type="domain" description="Methyltransferase type 11" evidence="1">
    <location>
        <begin position="42"/>
        <end position="134"/>
    </location>
</feature>
<dbReference type="PANTHER" id="PTHR43861">
    <property type="entry name" value="TRANS-ACONITATE 2-METHYLTRANSFERASE-RELATED"/>
    <property type="match status" value="1"/>
</dbReference>
<dbReference type="OrthoDB" id="9765084at2"/>
<keyword evidence="3" id="KW-1185">Reference proteome</keyword>
<dbReference type="EMBL" id="LMWN01000049">
    <property type="protein sequence ID" value="KUN00483.1"/>
    <property type="molecule type" value="Genomic_DNA"/>
</dbReference>
<dbReference type="InterPro" id="IPR029063">
    <property type="entry name" value="SAM-dependent_MTases_sf"/>
</dbReference>
<dbReference type="Pfam" id="PF08241">
    <property type="entry name" value="Methyltransf_11"/>
    <property type="match status" value="1"/>
</dbReference>
<comment type="caution">
    <text evidence="2">The sequence shown here is derived from an EMBL/GenBank/DDBJ whole genome shotgun (WGS) entry which is preliminary data.</text>
</comment>
<dbReference type="CDD" id="cd02440">
    <property type="entry name" value="AdoMet_MTases"/>
    <property type="match status" value="1"/>
</dbReference>
<dbReference type="STRING" id="67386.AQI95_34890"/>
<name>A0A101NWE4_9ACTN</name>